<dbReference type="InterPro" id="IPR008972">
    <property type="entry name" value="Cupredoxin"/>
</dbReference>
<reference evidence="4" key="1">
    <citation type="submission" date="2023-02" db="EMBL/GenBank/DDBJ databases">
        <title>Tahibacter soli sp. nov. isolated from soil.</title>
        <authorList>
            <person name="Baek J.H."/>
            <person name="Lee J.K."/>
            <person name="Choi D.G."/>
            <person name="Jeon C.O."/>
        </authorList>
    </citation>
    <scope>NUCLEOTIDE SEQUENCE</scope>
    <source>
        <strain evidence="4">BL</strain>
    </source>
</reference>
<keyword evidence="5" id="KW-1185">Reference proteome</keyword>
<dbReference type="AlphaFoldDB" id="A0A9X3YNT8"/>
<name>A0A9X3YNT8_9GAMM</name>
<sequence>MALAGAAHARTHIVIANPDLTFTPTHLTIYQYDVVNFRNGGGVHNVVADDRRFKCSVNCNTNNTPSALAWSANVQFTRLGTFGYFCEQHGDTMIGMRGSITVLDRVFVDGFEGETPTAP</sequence>
<keyword evidence="2" id="KW-0186">Copper</keyword>
<dbReference type="InterPro" id="IPR000923">
    <property type="entry name" value="BlueCu_1"/>
</dbReference>
<dbReference type="RefSeq" id="WP_263541289.1">
    <property type="nucleotide sequence ID" value="NZ_JAOVZO020000020.1"/>
</dbReference>
<accession>A0A9X3YNT8</accession>
<evidence type="ECO:0000313" key="5">
    <source>
        <dbReference type="Proteomes" id="UP001139971"/>
    </source>
</evidence>
<evidence type="ECO:0000256" key="1">
    <source>
        <dbReference type="ARBA" id="ARBA00022723"/>
    </source>
</evidence>
<evidence type="ECO:0000256" key="2">
    <source>
        <dbReference type="ARBA" id="ARBA00023008"/>
    </source>
</evidence>
<dbReference type="GO" id="GO:0009055">
    <property type="term" value="F:electron transfer activity"/>
    <property type="evidence" value="ECO:0007669"/>
    <property type="project" value="InterPro"/>
</dbReference>
<dbReference type="SUPFAM" id="SSF49503">
    <property type="entry name" value="Cupredoxins"/>
    <property type="match status" value="1"/>
</dbReference>
<dbReference type="EMBL" id="JAOVZO020000020">
    <property type="protein sequence ID" value="MDC8015741.1"/>
    <property type="molecule type" value="Genomic_DNA"/>
</dbReference>
<evidence type="ECO:0000313" key="4">
    <source>
        <dbReference type="EMBL" id="MDC8015741.1"/>
    </source>
</evidence>
<gene>
    <name evidence="4" type="ORF">OD750_024705</name>
</gene>
<protein>
    <submittedName>
        <fullName evidence="4">Plastocyanin/azurin family copper-binding protein</fullName>
    </submittedName>
</protein>
<dbReference type="GO" id="GO:0005507">
    <property type="term" value="F:copper ion binding"/>
    <property type="evidence" value="ECO:0007669"/>
    <property type="project" value="InterPro"/>
</dbReference>
<dbReference type="Gene3D" id="2.60.40.420">
    <property type="entry name" value="Cupredoxins - blue copper proteins"/>
    <property type="match status" value="1"/>
</dbReference>
<dbReference type="Proteomes" id="UP001139971">
    <property type="component" value="Unassembled WGS sequence"/>
</dbReference>
<feature type="domain" description="Blue (type 1) copper" evidence="3">
    <location>
        <begin position="13"/>
        <end position="102"/>
    </location>
</feature>
<proteinExistence type="predicted"/>
<keyword evidence="1" id="KW-0479">Metal-binding</keyword>
<comment type="caution">
    <text evidence="4">The sequence shown here is derived from an EMBL/GenBank/DDBJ whole genome shotgun (WGS) entry which is preliminary data.</text>
</comment>
<evidence type="ECO:0000259" key="3">
    <source>
        <dbReference type="Pfam" id="PF00127"/>
    </source>
</evidence>
<dbReference type="Pfam" id="PF00127">
    <property type="entry name" value="Copper-bind"/>
    <property type="match status" value="1"/>
</dbReference>
<organism evidence="4 5">
    <name type="scientific">Tahibacter soli</name>
    <dbReference type="NCBI Taxonomy" id="2983605"/>
    <lineage>
        <taxon>Bacteria</taxon>
        <taxon>Pseudomonadati</taxon>
        <taxon>Pseudomonadota</taxon>
        <taxon>Gammaproteobacteria</taxon>
        <taxon>Lysobacterales</taxon>
        <taxon>Rhodanobacteraceae</taxon>
        <taxon>Tahibacter</taxon>
    </lineage>
</organism>